<protein>
    <recommendedName>
        <fullName evidence="4">YfhO family protein</fullName>
    </recommendedName>
</protein>
<gene>
    <name evidence="2" type="ORF">BMF97_14610</name>
</gene>
<feature type="transmembrane region" description="Helical" evidence="1">
    <location>
        <begin position="99"/>
        <end position="117"/>
    </location>
</feature>
<organism evidence="2 3">
    <name type="scientific">Elizabethkingia meningoseptica</name>
    <name type="common">Chryseobacterium meningosepticum</name>
    <dbReference type="NCBI Taxonomy" id="238"/>
    <lineage>
        <taxon>Bacteria</taxon>
        <taxon>Pseudomonadati</taxon>
        <taxon>Bacteroidota</taxon>
        <taxon>Flavobacteriia</taxon>
        <taxon>Flavobacteriales</taxon>
        <taxon>Weeksellaceae</taxon>
        <taxon>Elizabethkingia</taxon>
    </lineage>
</organism>
<accession>A0A1V3TWW0</accession>
<evidence type="ECO:0008006" key="4">
    <source>
        <dbReference type="Google" id="ProtNLM"/>
    </source>
</evidence>
<dbReference type="eggNOG" id="COG4485">
    <property type="taxonomic scope" value="Bacteria"/>
</dbReference>
<feature type="transmembrane region" description="Helical" evidence="1">
    <location>
        <begin position="526"/>
        <end position="543"/>
    </location>
</feature>
<keyword evidence="1" id="KW-1133">Transmembrane helix</keyword>
<dbReference type="AlphaFoldDB" id="A0A1V3TWW0"/>
<feature type="transmembrane region" description="Helical" evidence="1">
    <location>
        <begin position="193"/>
        <end position="213"/>
    </location>
</feature>
<feature type="transmembrane region" description="Helical" evidence="1">
    <location>
        <begin position="501"/>
        <end position="519"/>
    </location>
</feature>
<feature type="transmembrane region" description="Helical" evidence="1">
    <location>
        <begin position="148"/>
        <end position="165"/>
    </location>
</feature>
<evidence type="ECO:0000313" key="2">
    <source>
        <dbReference type="EMBL" id="OOH93660.1"/>
    </source>
</evidence>
<feature type="transmembrane region" description="Helical" evidence="1">
    <location>
        <begin position="220"/>
        <end position="238"/>
    </location>
</feature>
<feature type="transmembrane region" description="Helical" evidence="1">
    <location>
        <begin position="122"/>
        <end position="142"/>
    </location>
</feature>
<feature type="transmembrane region" description="Helical" evidence="1">
    <location>
        <begin position="170"/>
        <end position="187"/>
    </location>
</feature>
<evidence type="ECO:0000313" key="3">
    <source>
        <dbReference type="Proteomes" id="UP000188947"/>
    </source>
</evidence>
<dbReference type="OrthoDB" id="9772884at2"/>
<feature type="transmembrane region" description="Helical" evidence="1">
    <location>
        <begin position="350"/>
        <end position="368"/>
    </location>
</feature>
<feature type="transmembrane region" description="Helical" evidence="1">
    <location>
        <begin position="812"/>
        <end position="831"/>
    </location>
</feature>
<dbReference type="Pfam" id="PF09586">
    <property type="entry name" value="YfhO"/>
    <property type="match status" value="1"/>
</dbReference>
<keyword evidence="1" id="KW-0472">Membrane</keyword>
<keyword evidence="3" id="KW-1185">Reference proteome</keyword>
<name>A0A1V3TWW0_ELIME</name>
<feature type="transmembrane region" description="Helical" evidence="1">
    <location>
        <begin position="373"/>
        <end position="392"/>
    </location>
</feature>
<dbReference type="PANTHER" id="PTHR38454:SF1">
    <property type="entry name" value="INTEGRAL MEMBRANE PROTEIN"/>
    <property type="match status" value="1"/>
</dbReference>
<dbReference type="RefSeq" id="WP_077564778.1">
    <property type="nucleotide sequence ID" value="NZ_JACLGD010000002.1"/>
</dbReference>
<feature type="transmembrane region" description="Helical" evidence="1">
    <location>
        <begin position="447"/>
        <end position="466"/>
    </location>
</feature>
<proteinExistence type="predicted"/>
<reference evidence="2 3" key="1">
    <citation type="submission" date="2016-11" db="EMBL/GenBank/DDBJ databases">
        <title>Genome sequence and comparative genomic analysis of clinical strain Elizabethkingia meningoseptica 61421 PRCM.</title>
        <authorList>
            <person name="Wang M."/>
            <person name="Hu S."/>
            <person name="Cao L."/>
            <person name="Jiang T."/>
            <person name="Zhou Y."/>
            <person name="Ming D."/>
        </authorList>
    </citation>
    <scope>NUCLEOTIDE SEQUENCE [LARGE SCALE GENOMIC DNA]</scope>
    <source>
        <strain evidence="2 3">61421 PRCM</strain>
    </source>
</reference>
<dbReference type="PANTHER" id="PTHR38454">
    <property type="entry name" value="INTEGRAL MEMBRANE PROTEIN-RELATED"/>
    <property type="match status" value="1"/>
</dbReference>
<dbReference type="Proteomes" id="UP000188947">
    <property type="component" value="Unassembled WGS sequence"/>
</dbReference>
<dbReference type="InterPro" id="IPR018580">
    <property type="entry name" value="Uncharacterised_YfhO"/>
</dbReference>
<dbReference type="STRING" id="238.BBD35_09445"/>
<evidence type="ECO:0000256" key="1">
    <source>
        <dbReference type="SAM" id="Phobius"/>
    </source>
</evidence>
<sequence>MNFSKKNSLFIGISLVLFILLAVFYANPILTGKELIQPDIVHYRGGAQEMLEYRAKNGSETYWSDAMFGGMPTYQTGAQFRGDIIKKVDDVLNFLPKPANYLFLLFSGFFFLGMVALRNWKYVLLGATFFGLSTYFCIIIAAGHNGKVHTIAYFAPLLASVLLVYIRRNYFWGFVATTLFMALQIMANHPQMTYYLFIGFGFFFLSELLRAILKTKDYKHFFISTAIVGVAMALGLGMNSQRMLSNAEYVKETVRGKQILSSPDQQGDKHGMDKSSITLWSYGQLETLNLFIPRLMGGASQEEGSDRMTEKLQQLVQENATSQEEVNNMMKGLTGSLTYWGDQPGTSGPAYQGAVVVFLALLGFFFAWPKYRWWILGTTVLTIMLAWGSNFMPLTDFFIDFVPMYNKFRAPSSILVVVELLFPFIAIIGLYRFFTDEKLTPEYKQKVLLYTTGGVVGITLILIVAGKSLLGFHTDLEGQYLPSYLLDYLVGERYAMFRTDAIKAILYVIITAGVLFAAMKQKLNQNVALIIIGVVSLFDLWTVNKRYLNNDNFADKTFARNPFITEASESYLARSNGNSYIEGLLQQAPVNQALENIAKADKQHYRVFNTLLGPFNETNTSYFVNSVGGYSAAKLRRYDDLINKYFNGGGDPNILNLLNTKYVLVADNNGIQAKENPYANGPAWFVSEAKIANTPNEEIDLISKVDNKKVAVIGKEDAKYLNGKTLQADPAAKIEIKNYQPNEIVYETSSATPQLAVISEIYYPHGWKFYIDGKETDYIKADYLLRAVHVPAGKHEIKMAFEPEVIRKGKTISLSSVGIFILLAALGFIFINRKSSKSQEPKNI</sequence>
<dbReference type="EMBL" id="MPOG01000016">
    <property type="protein sequence ID" value="OOH93660.1"/>
    <property type="molecule type" value="Genomic_DNA"/>
</dbReference>
<feature type="transmembrane region" description="Helical" evidence="1">
    <location>
        <begin position="412"/>
        <end position="435"/>
    </location>
</feature>
<comment type="caution">
    <text evidence="2">The sequence shown here is derived from an EMBL/GenBank/DDBJ whole genome shotgun (WGS) entry which is preliminary data.</text>
</comment>
<keyword evidence="1" id="KW-0812">Transmembrane</keyword>